<evidence type="ECO:0000313" key="17">
    <source>
        <dbReference type="Proteomes" id="UP000256645"/>
    </source>
</evidence>
<dbReference type="PROSITE" id="PS51767">
    <property type="entry name" value="PEPTIDASE_A1"/>
    <property type="match status" value="1"/>
</dbReference>
<comment type="caution">
    <text evidence="16">The sequence shown here is derived from an EMBL/GenBank/DDBJ whole genome shotgun (WGS) entry which is preliminary data.</text>
</comment>
<dbReference type="Pfam" id="PF00026">
    <property type="entry name" value="Asp"/>
    <property type="match status" value="1"/>
</dbReference>
<evidence type="ECO:0000256" key="11">
    <source>
        <dbReference type="PIRSR" id="PIRSR601461-1"/>
    </source>
</evidence>
<accession>A0A3D8QG74</accession>
<name>A0A3D8QG74_9HELO</name>
<dbReference type="InterPro" id="IPR034164">
    <property type="entry name" value="Pepsin-like_dom"/>
</dbReference>
<dbReference type="GO" id="GO:0005886">
    <property type="term" value="C:plasma membrane"/>
    <property type="evidence" value="ECO:0007669"/>
    <property type="project" value="UniProtKB-SubCell"/>
</dbReference>
<dbReference type="GO" id="GO:0006508">
    <property type="term" value="P:proteolysis"/>
    <property type="evidence" value="ECO:0007669"/>
    <property type="project" value="UniProtKB-KW"/>
</dbReference>
<evidence type="ECO:0000256" key="8">
    <source>
        <dbReference type="ARBA" id="ARBA00023136"/>
    </source>
</evidence>
<dbReference type="FunFam" id="2.40.70.10:FF:000060">
    <property type="entry name" value="Aspartic-type endopeptidase ctsD"/>
    <property type="match status" value="1"/>
</dbReference>
<dbReference type="InterPro" id="IPR033121">
    <property type="entry name" value="PEPTIDASE_A1"/>
</dbReference>
<dbReference type="InterPro" id="IPR001461">
    <property type="entry name" value="Aspartic_peptidase_A1"/>
</dbReference>
<feature type="disulfide bond" evidence="12">
    <location>
        <begin position="363"/>
        <end position="395"/>
    </location>
</feature>
<keyword evidence="5 14" id="KW-0732">Signal</keyword>
<dbReference type="InterPro" id="IPR021109">
    <property type="entry name" value="Peptidase_aspartic_dom_sf"/>
</dbReference>
<evidence type="ECO:0000256" key="10">
    <source>
        <dbReference type="ARBA" id="ARBA00023288"/>
    </source>
</evidence>
<feature type="compositionally biased region" description="Low complexity" evidence="13">
    <location>
        <begin position="438"/>
        <end position="491"/>
    </location>
</feature>
<evidence type="ECO:0000256" key="12">
    <source>
        <dbReference type="PIRSR" id="PIRSR601461-2"/>
    </source>
</evidence>
<keyword evidence="7" id="KW-0378">Hydrolase</keyword>
<evidence type="ECO:0000256" key="14">
    <source>
        <dbReference type="SAM" id="SignalP"/>
    </source>
</evidence>
<dbReference type="AlphaFoldDB" id="A0A3D8QG74"/>
<feature type="active site" evidence="11">
    <location>
        <position position="328"/>
    </location>
</feature>
<feature type="disulfide bond" evidence="12">
    <location>
        <begin position="160"/>
        <end position="165"/>
    </location>
</feature>
<reference evidence="16 17" key="1">
    <citation type="journal article" date="2018" name="IMA Fungus">
        <title>IMA Genome-F 9: Draft genome sequence of Annulohypoxylon stygium, Aspergillus mulundensis, Berkeleyomyces basicola (syn. Thielaviopsis basicola), Ceratocystis smalleyi, two Cercospora beticola strains, Coleophoma cylindrospora, Fusarium fracticaudum, Phialophora cf. hyalina, and Morchella septimelata.</title>
        <authorList>
            <person name="Wingfield B.D."/>
            <person name="Bills G.F."/>
            <person name="Dong Y."/>
            <person name="Huang W."/>
            <person name="Nel W.J."/>
            <person name="Swalarsk-Parry B.S."/>
            <person name="Vaghefi N."/>
            <person name="Wilken P.M."/>
            <person name="An Z."/>
            <person name="de Beer Z.W."/>
            <person name="De Vos L."/>
            <person name="Chen L."/>
            <person name="Duong T.A."/>
            <person name="Gao Y."/>
            <person name="Hammerbacher A."/>
            <person name="Kikkert J.R."/>
            <person name="Li Y."/>
            <person name="Li H."/>
            <person name="Li K."/>
            <person name="Li Q."/>
            <person name="Liu X."/>
            <person name="Ma X."/>
            <person name="Naidoo K."/>
            <person name="Pethybridge S.J."/>
            <person name="Sun J."/>
            <person name="Steenkamp E.T."/>
            <person name="van der Nest M.A."/>
            <person name="van Wyk S."/>
            <person name="Wingfield M.J."/>
            <person name="Xiong C."/>
            <person name="Yue Q."/>
            <person name="Zhang X."/>
        </authorList>
    </citation>
    <scope>NUCLEOTIDE SEQUENCE [LARGE SCALE GENOMIC DNA]</scope>
    <source>
        <strain evidence="16 17">BP6252</strain>
    </source>
</reference>
<evidence type="ECO:0000256" key="4">
    <source>
        <dbReference type="ARBA" id="ARBA00022670"/>
    </source>
</evidence>
<evidence type="ECO:0000256" key="13">
    <source>
        <dbReference type="SAM" id="MobiDB-lite"/>
    </source>
</evidence>
<keyword evidence="3" id="KW-1003">Cell membrane</keyword>
<feature type="domain" description="Peptidase A1" evidence="15">
    <location>
        <begin position="129"/>
        <end position="433"/>
    </location>
</feature>
<organism evidence="16 17">
    <name type="scientific">Coleophoma cylindrospora</name>
    <dbReference type="NCBI Taxonomy" id="1849047"/>
    <lineage>
        <taxon>Eukaryota</taxon>
        <taxon>Fungi</taxon>
        <taxon>Dikarya</taxon>
        <taxon>Ascomycota</taxon>
        <taxon>Pezizomycotina</taxon>
        <taxon>Leotiomycetes</taxon>
        <taxon>Helotiales</taxon>
        <taxon>Dermateaceae</taxon>
        <taxon>Coleophoma</taxon>
    </lineage>
</organism>
<proteinExistence type="inferred from homology"/>
<dbReference type="PRINTS" id="PR00792">
    <property type="entry name" value="PEPSIN"/>
</dbReference>
<evidence type="ECO:0000256" key="5">
    <source>
        <dbReference type="ARBA" id="ARBA00022729"/>
    </source>
</evidence>
<feature type="active site" evidence="11">
    <location>
        <position position="147"/>
    </location>
</feature>
<dbReference type="STRING" id="1849047.A0A3D8QG74"/>
<dbReference type="SUPFAM" id="SSF50630">
    <property type="entry name" value="Acid proteases"/>
    <property type="match status" value="1"/>
</dbReference>
<evidence type="ECO:0000256" key="3">
    <source>
        <dbReference type="ARBA" id="ARBA00022475"/>
    </source>
</evidence>
<evidence type="ECO:0000256" key="7">
    <source>
        <dbReference type="ARBA" id="ARBA00022801"/>
    </source>
</evidence>
<feature type="region of interest" description="Disordered" evidence="13">
    <location>
        <begin position="436"/>
        <end position="571"/>
    </location>
</feature>
<keyword evidence="9" id="KW-0325">Glycoprotein</keyword>
<keyword evidence="8" id="KW-0472">Membrane</keyword>
<dbReference type="EMBL" id="PDLM01000015">
    <property type="protein sequence ID" value="RDW60737.1"/>
    <property type="molecule type" value="Genomic_DNA"/>
</dbReference>
<dbReference type="FunFam" id="2.40.70.10:FF:000085">
    <property type="entry name" value="Aspartic-type endopeptidase (CtsD), putative"/>
    <property type="match status" value="1"/>
</dbReference>
<sequence length="593" mass="60885">MLIVKAVATAVALCQVCTAFFPWDPAYRCLENDSCISKRGLESRVATPAEEVQEPRSFKIVQRIPKNNLSEELRVRRLAAQLTKKYARGTPGRPAKVAKRDNNYSIMTADTPSQADSSGIDQDGTDYSYFTEVALGSKGTLMYMLLDTGAGTSWVMGPTCTSDSCVLHNSFGPADSTTYKSSTETFSVSYGSGSVSGTLATDSLTIAGLTFSMTLGNANITSADFTAFPFDGILGLSMATGATPNFVQTLVSSKSLKSNLFGISINRAKDGTNTGEINFGAPDTTKFDGSLSYNAVSGAAGGDWAVPMDDMGIDGSLAGLTGRLAYIDTGTSYIFGPPTDVATFHKLITGSSTSDSITYSVPCTTTTTVEFVFNKVSYSVSAADWVGGSVGSGMCTSNIFGHAVVDGAWLLGDTFLKNVYSVFDIDGNQIGFAEKPYSSSTSTTATSASSTGGPTTSLSDSKSSAPELSSKSSPTSISKSLPKTQSSSSTIALPATAKSKSNTQSAVSSSTSGGSVASATTGGTAKPTTSAHSPALSGHETSAASGTVAAATSGSSSSGATTTATSSKSDGHRLETYHGVTMLVALVSLTISV</sequence>
<evidence type="ECO:0000313" key="16">
    <source>
        <dbReference type="EMBL" id="RDW60737.1"/>
    </source>
</evidence>
<gene>
    <name evidence="16" type="ORF">BP6252_12120</name>
</gene>
<feature type="compositionally biased region" description="Low complexity" evidence="13">
    <location>
        <begin position="541"/>
        <end position="567"/>
    </location>
</feature>
<dbReference type="PANTHER" id="PTHR47966:SF75">
    <property type="entry name" value="ENDOPEPTIDASE (CTSD), PUTATIVE (AFU_ORTHOLOGUE AFUA_4G07040)-RELATED"/>
    <property type="match status" value="1"/>
</dbReference>
<keyword evidence="4" id="KW-0645">Protease</keyword>
<dbReference type="GO" id="GO:0004190">
    <property type="term" value="F:aspartic-type endopeptidase activity"/>
    <property type="evidence" value="ECO:0007669"/>
    <property type="project" value="UniProtKB-KW"/>
</dbReference>
<evidence type="ECO:0000259" key="15">
    <source>
        <dbReference type="PROSITE" id="PS51767"/>
    </source>
</evidence>
<evidence type="ECO:0000256" key="2">
    <source>
        <dbReference type="ARBA" id="ARBA00007447"/>
    </source>
</evidence>
<evidence type="ECO:0000256" key="6">
    <source>
        <dbReference type="ARBA" id="ARBA00022750"/>
    </source>
</evidence>
<protein>
    <recommendedName>
        <fullName evidence="15">Peptidase A1 domain-containing protein</fullName>
    </recommendedName>
</protein>
<keyword evidence="12" id="KW-1015">Disulfide bond</keyword>
<dbReference type="Proteomes" id="UP000256645">
    <property type="component" value="Unassembled WGS sequence"/>
</dbReference>
<keyword evidence="17" id="KW-1185">Reference proteome</keyword>
<evidence type="ECO:0000256" key="1">
    <source>
        <dbReference type="ARBA" id="ARBA00004236"/>
    </source>
</evidence>
<feature type="chain" id="PRO_5017670660" description="Peptidase A1 domain-containing protein" evidence="14">
    <location>
        <begin position="20"/>
        <end position="593"/>
    </location>
</feature>
<keyword evidence="10" id="KW-0449">Lipoprotein</keyword>
<comment type="subcellular location">
    <subcellularLocation>
        <location evidence="1">Cell membrane</location>
    </subcellularLocation>
</comment>
<dbReference type="Gene3D" id="2.40.70.10">
    <property type="entry name" value="Acid Proteases"/>
    <property type="match status" value="2"/>
</dbReference>
<feature type="compositionally biased region" description="Low complexity" evidence="13">
    <location>
        <begin position="505"/>
        <end position="525"/>
    </location>
</feature>
<keyword evidence="6" id="KW-0064">Aspartyl protease</keyword>
<feature type="signal peptide" evidence="14">
    <location>
        <begin position="1"/>
        <end position="19"/>
    </location>
</feature>
<dbReference type="PANTHER" id="PTHR47966">
    <property type="entry name" value="BETA-SITE APP-CLEAVING ENZYME, ISOFORM A-RELATED"/>
    <property type="match status" value="1"/>
</dbReference>
<comment type="similarity">
    <text evidence="2">Belongs to the peptidase A1 family.</text>
</comment>
<evidence type="ECO:0000256" key="9">
    <source>
        <dbReference type="ARBA" id="ARBA00023180"/>
    </source>
</evidence>
<dbReference type="OrthoDB" id="660550at2759"/>
<dbReference type="CDD" id="cd05471">
    <property type="entry name" value="pepsin_like"/>
    <property type="match status" value="1"/>
</dbReference>